<dbReference type="PaxDb" id="4113-PGSC0003DMT400087970"/>
<protein>
    <recommendedName>
        <fullName evidence="4">Integrase core domain containing protein</fullName>
    </recommendedName>
</protein>
<evidence type="ECO:0000313" key="3">
    <source>
        <dbReference type="Proteomes" id="UP000011115"/>
    </source>
</evidence>
<evidence type="ECO:0008006" key="4">
    <source>
        <dbReference type="Google" id="ProtNLM"/>
    </source>
</evidence>
<evidence type="ECO:0000313" key="2">
    <source>
        <dbReference type="EnsemblPlants" id="PGSC0003DMT400087970"/>
    </source>
</evidence>
<organism evidence="2 3">
    <name type="scientific">Solanum tuberosum</name>
    <name type="common">Potato</name>
    <dbReference type="NCBI Taxonomy" id="4113"/>
    <lineage>
        <taxon>Eukaryota</taxon>
        <taxon>Viridiplantae</taxon>
        <taxon>Streptophyta</taxon>
        <taxon>Embryophyta</taxon>
        <taxon>Tracheophyta</taxon>
        <taxon>Spermatophyta</taxon>
        <taxon>Magnoliopsida</taxon>
        <taxon>eudicotyledons</taxon>
        <taxon>Gunneridae</taxon>
        <taxon>Pentapetalae</taxon>
        <taxon>asterids</taxon>
        <taxon>lamiids</taxon>
        <taxon>Solanales</taxon>
        <taxon>Solanaceae</taxon>
        <taxon>Solanoideae</taxon>
        <taxon>Solaneae</taxon>
        <taxon>Solanum</taxon>
    </lineage>
</organism>
<evidence type="ECO:0000256" key="1">
    <source>
        <dbReference type="SAM" id="MobiDB-lite"/>
    </source>
</evidence>
<accession>M1DEY7</accession>
<dbReference type="AlphaFoldDB" id="M1DEY7"/>
<reference evidence="3" key="1">
    <citation type="journal article" date="2011" name="Nature">
        <title>Genome sequence and analysis of the tuber crop potato.</title>
        <authorList>
            <consortium name="The Potato Genome Sequencing Consortium"/>
        </authorList>
    </citation>
    <scope>NUCLEOTIDE SEQUENCE [LARGE SCALE GENOMIC DNA]</scope>
    <source>
        <strain evidence="3">cv. DM1-3 516 R44</strain>
    </source>
</reference>
<keyword evidence="3" id="KW-1185">Reference proteome</keyword>
<dbReference type="Proteomes" id="UP000011115">
    <property type="component" value="Unassembled WGS sequence"/>
</dbReference>
<proteinExistence type="predicted"/>
<dbReference type="HOGENOM" id="CLU_029307_10_1_1"/>
<name>M1DEY7_SOLTU</name>
<reference evidence="2" key="2">
    <citation type="submission" date="2015-06" db="UniProtKB">
        <authorList>
            <consortium name="EnsemblPlants"/>
        </authorList>
    </citation>
    <scope>IDENTIFICATION</scope>
    <source>
        <strain evidence="2">DM1-3 516 R44</strain>
    </source>
</reference>
<sequence length="130" mass="14763">MRNSLEHYFQTEISLSAITQEEMLMRARKEQTSLPFPILITQLCEDARVPFWERTDVWITPTHSNDIRRTEADYLRDDAAWRKPPPSDTTPMVYPTTLKTNVAPSVEPSCTTQPSIIPSTSKTVAPVPSS</sequence>
<dbReference type="Gramene" id="PGSC0003DMT400087970">
    <property type="protein sequence ID" value="PGSC0003DMT400087970"/>
    <property type="gene ID" value="PGSC0003DMG400037541"/>
</dbReference>
<feature type="region of interest" description="Disordered" evidence="1">
    <location>
        <begin position="105"/>
        <end position="130"/>
    </location>
</feature>
<dbReference type="InParanoid" id="M1DEY7"/>
<dbReference type="EnsemblPlants" id="PGSC0003DMT400087970">
    <property type="protein sequence ID" value="PGSC0003DMT400087970"/>
    <property type="gene ID" value="PGSC0003DMG400037541"/>
</dbReference>